<dbReference type="EMBL" id="BAAAJK010000006">
    <property type="protein sequence ID" value="GAA1386214.1"/>
    <property type="molecule type" value="Genomic_DNA"/>
</dbReference>
<reference evidence="3" key="1">
    <citation type="journal article" date="2019" name="Int. J. Syst. Evol. Microbiol.">
        <title>The Global Catalogue of Microorganisms (GCM) 10K type strain sequencing project: providing services to taxonomists for standard genome sequencing and annotation.</title>
        <authorList>
            <consortium name="The Broad Institute Genomics Platform"/>
            <consortium name="The Broad Institute Genome Sequencing Center for Infectious Disease"/>
            <person name="Wu L."/>
            <person name="Ma J."/>
        </authorList>
    </citation>
    <scope>NUCLEOTIDE SEQUENCE [LARGE SCALE GENOMIC DNA]</scope>
    <source>
        <strain evidence="3">JCM 11896</strain>
    </source>
</reference>
<comment type="caution">
    <text evidence="2">The sequence shown here is derived from an EMBL/GenBank/DDBJ whole genome shotgun (WGS) entry which is preliminary data.</text>
</comment>
<dbReference type="InterPro" id="IPR004675">
    <property type="entry name" value="AhpD_core"/>
</dbReference>
<accession>A0ABP4IB32</accession>
<dbReference type="SUPFAM" id="SSF69118">
    <property type="entry name" value="AhpD-like"/>
    <property type="match status" value="1"/>
</dbReference>
<dbReference type="Gene3D" id="1.20.1290.10">
    <property type="entry name" value="AhpD-like"/>
    <property type="match status" value="1"/>
</dbReference>
<keyword evidence="3" id="KW-1185">Reference proteome</keyword>
<dbReference type="Pfam" id="PF02627">
    <property type="entry name" value="CMD"/>
    <property type="match status" value="1"/>
</dbReference>
<dbReference type="RefSeq" id="WP_344020690.1">
    <property type="nucleotide sequence ID" value="NZ_BAAAJK010000006.1"/>
</dbReference>
<organism evidence="2 3">
    <name type="scientific">Pseudonocardia kongjuensis</name>
    <dbReference type="NCBI Taxonomy" id="102227"/>
    <lineage>
        <taxon>Bacteria</taxon>
        <taxon>Bacillati</taxon>
        <taxon>Actinomycetota</taxon>
        <taxon>Actinomycetes</taxon>
        <taxon>Pseudonocardiales</taxon>
        <taxon>Pseudonocardiaceae</taxon>
        <taxon>Pseudonocardia</taxon>
    </lineage>
</organism>
<evidence type="ECO:0000313" key="2">
    <source>
        <dbReference type="EMBL" id="GAA1386214.1"/>
    </source>
</evidence>
<gene>
    <name evidence="2" type="ORF">GCM10009613_19830</name>
</gene>
<dbReference type="Proteomes" id="UP001501414">
    <property type="component" value="Unassembled WGS sequence"/>
</dbReference>
<dbReference type="NCBIfam" id="TIGR00778">
    <property type="entry name" value="ahpD_dom"/>
    <property type="match status" value="1"/>
</dbReference>
<dbReference type="InterPro" id="IPR029032">
    <property type="entry name" value="AhpD-like"/>
</dbReference>
<name>A0ABP4IB32_9PSEU</name>
<feature type="domain" description="Carboxymuconolactone decarboxylase-like" evidence="1">
    <location>
        <begin position="12"/>
        <end position="98"/>
    </location>
</feature>
<evidence type="ECO:0000259" key="1">
    <source>
        <dbReference type="Pfam" id="PF02627"/>
    </source>
</evidence>
<dbReference type="PANTHER" id="PTHR35446">
    <property type="entry name" value="SI:CH211-175M2.5"/>
    <property type="match status" value="1"/>
</dbReference>
<sequence length="157" mass="17126">MSGRVLVDKQTPEVFSAMKQVSRTVREAADAAGIGRALLELLNVRVSQINGCEFCLDVHWRAAVAAGVTPQRIALLPAWRDSRLFDDRERAALEIAEAVTLTAGPHLDEEAYAKARAGLDDDETSVLIWAAITINAFNRVSVLSRHPVPERPAGAQR</sequence>
<evidence type="ECO:0000313" key="3">
    <source>
        <dbReference type="Proteomes" id="UP001501414"/>
    </source>
</evidence>
<protein>
    <submittedName>
        <fullName evidence="2">Carboxymuconolactone decarboxylase family protein</fullName>
    </submittedName>
</protein>
<dbReference type="PANTHER" id="PTHR35446:SF2">
    <property type="entry name" value="CARBOXYMUCONOLACTONE DECARBOXYLASE-LIKE DOMAIN-CONTAINING PROTEIN"/>
    <property type="match status" value="1"/>
</dbReference>
<dbReference type="InterPro" id="IPR003779">
    <property type="entry name" value="CMD-like"/>
</dbReference>
<proteinExistence type="predicted"/>